<protein>
    <recommendedName>
        <fullName evidence="3">Regulatory protein RecX</fullName>
    </recommendedName>
</protein>
<dbReference type="GO" id="GO:0005737">
    <property type="term" value="C:cytoplasm"/>
    <property type="evidence" value="ECO:0007669"/>
    <property type="project" value="UniProtKB-SubCell"/>
</dbReference>
<evidence type="ECO:0000256" key="3">
    <source>
        <dbReference type="ARBA" id="ARBA00018111"/>
    </source>
</evidence>
<dbReference type="InterPro" id="IPR036388">
    <property type="entry name" value="WH-like_DNA-bd_sf"/>
</dbReference>
<name>A0A9X1QLU9_9SPHN</name>
<reference evidence="6" key="1">
    <citation type="submission" date="2022-01" db="EMBL/GenBank/DDBJ databases">
        <authorList>
            <person name="Jo J.-H."/>
            <person name="Im W.-T."/>
        </authorList>
    </citation>
    <scope>NUCLEOTIDE SEQUENCE</scope>
    <source>
        <strain evidence="6">G124</strain>
    </source>
</reference>
<proteinExistence type="inferred from homology"/>
<organism evidence="6 7">
    <name type="scientific">Sphingomonas cremea</name>
    <dbReference type="NCBI Taxonomy" id="2904799"/>
    <lineage>
        <taxon>Bacteria</taxon>
        <taxon>Pseudomonadati</taxon>
        <taxon>Pseudomonadota</taxon>
        <taxon>Alphaproteobacteria</taxon>
        <taxon>Sphingomonadales</taxon>
        <taxon>Sphingomonadaceae</taxon>
        <taxon>Sphingomonas</taxon>
    </lineage>
</organism>
<accession>A0A9X1QLU9</accession>
<dbReference type="Pfam" id="PF02631">
    <property type="entry name" value="RecX_HTH2"/>
    <property type="match status" value="1"/>
</dbReference>
<gene>
    <name evidence="6" type="ORF">LVY65_10455</name>
</gene>
<sequence>MSASYPRKPRPPLDAARLNELAIAYVGRFATSRSKLISYLKRKLHERGWDGDGEPPLDALADRLVELGYIDDRAYALSKARSLTGRGYGGRRIRQALSLAGIAEEEAGEARELVEAEAVESALRFARRRSIGPFASVRPDPRRREREMAAMIRAGHGYGVARAIIDLNPGENPDFEALAKLR</sequence>
<keyword evidence="7" id="KW-1185">Reference proteome</keyword>
<dbReference type="Gene3D" id="1.10.10.10">
    <property type="entry name" value="Winged helix-like DNA-binding domain superfamily/Winged helix DNA-binding domain"/>
    <property type="match status" value="1"/>
</dbReference>
<dbReference type="InterPro" id="IPR053924">
    <property type="entry name" value="RecX_HTH_2nd"/>
</dbReference>
<dbReference type="RefSeq" id="WP_235068099.1">
    <property type="nucleotide sequence ID" value="NZ_JAKFGM010000003.1"/>
</dbReference>
<dbReference type="GO" id="GO:0006282">
    <property type="term" value="P:regulation of DNA repair"/>
    <property type="evidence" value="ECO:0007669"/>
    <property type="project" value="InterPro"/>
</dbReference>
<evidence type="ECO:0000313" key="6">
    <source>
        <dbReference type="EMBL" id="MCF2515480.1"/>
    </source>
</evidence>
<keyword evidence="4" id="KW-0963">Cytoplasm</keyword>
<comment type="subcellular location">
    <subcellularLocation>
        <location evidence="1">Cytoplasm</location>
    </subcellularLocation>
</comment>
<dbReference type="Proteomes" id="UP001139410">
    <property type="component" value="Unassembled WGS sequence"/>
</dbReference>
<feature type="domain" description="RecX second three-helical" evidence="5">
    <location>
        <begin position="71"/>
        <end position="110"/>
    </location>
</feature>
<comment type="caution">
    <text evidence="6">The sequence shown here is derived from an EMBL/GenBank/DDBJ whole genome shotgun (WGS) entry which is preliminary data.</text>
</comment>
<dbReference type="EMBL" id="JAKFGM010000003">
    <property type="protein sequence ID" value="MCF2515480.1"/>
    <property type="molecule type" value="Genomic_DNA"/>
</dbReference>
<dbReference type="InterPro" id="IPR003783">
    <property type="entry name" value="Regulatory_RecX"/>
</dbReference>
<comment type="similarity">
    <text evidence="2">Belongs to the RecX family.</text>
</comment>
<evidence type="ECO:0000313" key="7">
    <source>
        <dbReference type="Proteomes" id="UP001139410"/>
    </source>
</evidence>
<evidence type="ECO:0000256" key="4">
    <source>
        <dbReference type="ARBA" id="ARBA00022490"/>
    </source>
</evidence>
<dbReference type="PANTHER" id="PTHR33602:SF1">
    <property type="entry name" value="REGULATORY PROTEIN RECX FAMILY PROTEIN"/>
    <property type="match status" value="1"/>
</dbReference>
<evidence type="ECO:0000256" key="1">
    <source>
        <dbReference type="ARBA" id="ARBA00004496"/>
    </source>
</evidence>
<dbReference type="AlphaFoldDB" id="A0A9X1QLU9"/>
<evidence type="ECO:0000259" key="5">
    <source>
        <dbReference type="Pfam" id="PF02631"/>
    </source>
</evidence>
<evidence type="ECO:0000256" key="2">
    <source>
        <dbReference type="ARBA" id="ARBA00009695"/>
    </source>
</evidence>
<dbReference type="PANTHER" id="PTHR33602">
    <property type="entry name" value="REGULATORY PROTEIN RECX FAMILY PROTEIN"/>
    <property type="match status" value="1"/>
</dbReference>